<dbReference type="AlphaFoldDB" id="A0A0V0T3V0"/>
<evidence type="ECO:0000313" key="1">
    <source>
        <dbReference type="EMBL" id="KRX33646.1"/>
    </source>
</evidence>
<organism evidence="1 2">
    <name type="scientific">Trichinella murrelli</name>
    <dbReference type="NCBI Taxonomy" id="144512"/>
    <lineage>
        <taxon>Eukaryota</taxon>
        <taxon>Metazoa</taxon>
        <taxon>Ecdysozoa</taxon>
        <taxon>Nematoda</taxon>
        <taxon>Enoplea</taxon>
        <taxon>Dorylaimia</taxon>
        <taxon>Trichinellida</taxon>
        <taxon>Trichinellidae</taxon>
        <taxon>Trichinella</taxon>
    </lineage>
</organism>
<name>A0A0V0T3V0_9BILA</name>
<gene>
    <name evidence="1" type="ORF">T05_6317</name>
</gene>
<sequence length="44" mass="4745">MAIVAAWKLHMELHTAPKATRGHGHLPISLGTSHGHYLQSCTQG</sequence>
<proteinExistence type="predicted"/>
<accession>A0A0V0T3V0</accession>
<dbReference type="Proteomes" id="UP000055048">
    <property type="component" value="Unassembled WGS sequence"/>
</dbReference>
<reference evidence="1 2" key="1">
    <citation type="submission" date="2015-01" db="EMBL/GenBank/DDBJ databases">
        <title>Evolution of Trichinella species and genotypes.</title>
        <authorList>
            <person name="Korhonen P.K."/>
            <person name="Edoardo P."/>
            <person name="Giuseppe L.R."/>
            <person name="Gasser R.B."/>
        </authorList>
    </citation>
    <scope>NUCLEOTIDE SEQUENCE [LARGE SCALE GENOMIC DNA]</scope>
    <source>
        <strain evidence="1">ISS417</strain>
    </source>
</reference>
<keyword evidence="2" id="KW-1185">Reference proteome</keyword>
<comment type="caution">
    <text evidence="1">The sequence shown here is derived from an EMBL/GenBank/DDBJ whole genome shotgun (WGS) entry which is preliminary data.</text>
</comment>
<dbReference type="EMBL" id="JYDJ01000745">
    <property type="protein sequence ID" value="KRX33646.1"/>
    <property type="molecule type" value="Genomic_DNA"/>
</dbReference>
<protein>
    <submittedName>
        <fullName evidence="1">Uncharacterized protein</fullName>
    </submittedName>
</protein>
<evidence type="ECO:0000313" key="2">
    <source>
        <dbReference type="Proteomes" id="UP000055048"/>
    </source>
</evidence>